<dbReference type="Proteomes" id="UP000813463">
    <property type="component" value="Chromosome 3"/>
</dbReference>
<dbReference type="AlphaFoldDB" id="A0A9R0IH41"/>
<reference evidence="2" key="1">
    <citation type="journal article" date="2021" name="Nat. Commun.">
        <title>Genomic analyses provide insights into spinach domestication and the genetic basis of agronomic traits.</title>
        <authorList>
            <person name="Cai X."/>
            <person name="Sun X."/>
            <person name="Xu C."/>
            <person name="Sun H."/>
            <person name="Wang X."/>
            <person name="Ge C."/>
            <person name="Zhang Z."/>
            <person name="Wang Q."/>
            <person name="Fei Z."/>
            <person name="Jiao C."/>
            <person name="Wang Q."/>
        </authorList>
    </citation>
    <scope>NUCLEOTIDE SEQUENCE [LARGE SCALE GENOMIC DNA]</scope>
    <source>
        <strain evidence="2">cv. Varoflay</strain>
    </source>
</reference>
<organism evidence="2 3">
    <name type="scientific">Spinacia oleracea</name>
    <name type="common">Spinach</name>
    <dbReference type="NCBI Taxonomy" id="3562"/>
    <lineage>
        <taxon>Eukaryota</taxon>
        <taxon>Viridiplantae</taxon>
        <taxon>Streptophyta</taxon>
        <taxon>Embryophyta</taxon>
        <taxon>Tracheophyta</taxon>
        <taxon>Spermatophyta</taxon>
        <taxon>Magnoliopsida</taxon>
        <taxon>eudicotyledons</taxon>
        <taxon>Gunneridae</taxon>
        <taxon>Pentapetalae</taxon>
        <taxon>Caryophyllales</taxon>
        <taxon>Chenopodiaceae</taxon>
        <taxon>Chenopodioideae</taxon>
        <taxon>Anserineae</taxon>
        <taxon>Spinacia</taxon>
    </lineage>
</organism>
<dbReference type="RefSeq" id="XP_021849224.1">
    <property type="nucleotide sequence ID" value="XM_021993532.2"/>
</dbReference>
<evidence type="ECO:0000256" key="1">
    <source>
        <dbReference type="SAM" id="MobiDB-lite"/>
    </source>
</evidence>
<gene>
    <name evidence="3" type="primary">LOC110788901</name>
</gene>
<dbReference type="PANTHER" id="PTHR33401:SF2">
    <property type="entry name" value="OS03G0138400 PROTEIN"/>
    <property type="match status" value="1"/>
</dbReference>
<protein>
    <submittedName>
        <fullName evidence="3">Uncharacterized protein</fullName>
    </submittedName>
</protein>
<dbReference type="OrthoDB" id="773814at2759"/>
<evidence type="ECO:0000313" key="3">
    <source>
        <dbReference type="RefSeq" id="XP_021849224.1"/>
    </source>
</evidence>
<dbReference type="PANTHER" id="PTHR33401">
    <property type="entry name" value="LIGHT-HARVESTING COMPLEX-LIKE PROTEIN OHP2, CHLOROPLASTIC"/>
    <property type="match status" value="1"/>
</dbReference>
<dbReference type="KEGG" id="soe:110788901"/>
<reference evidence="3" key="2">
    <citation type="submission" date="2025-08" db="UniProtKB">
        <authorList>
            <consortium name="RefSeq"/>
        </authorList>
    </citation>
    <scope>IDENTIFICATION</scope>
    <source>
        <tissue evidence="3">Leaf</tissue>
    </source>
</reference>
<accession>A0A9R0IH41</accession>
<sequence>MDLNGNESKTKPLISSLKPEKGTIQGVLGKGEEDDESKRLLSPRNSENLNGELKTKKVQWNDTNGGNKLAEVVEFQPSDVSDSDDDEDSDACFCTIM</sequence>
<evidence type="ECO:0000313" key="2">
    <source>
        <dbReference type="Proteomes" id="UP000813463"/>
    </source>
</evidence>
<feature type="region of interest" description="Disordered" evidence="1">
    <location>
        <begin position="1"/>
        <end position="51"/>
    </location>
</feature>
<name>A0A9R0IH41_SPIOL</name>
<dbReference type="GeneID" id="110788901"/>
<proteinExistence type="predicted"/>
<keyword evidence="2" id="KW-1185">Reference proteome</keyword>